<gene>
    <name evidence="2" type="ORF">SAMN04488098_100472</name>
</gene>
<dbReference type="OrthoDB" id="9801123at2"/>
<dbReference type="InterPro" id="IPR011256">
    <property type="entry name" value="Reg_factor_effector_dom_sf"/>
</dbReference>
<dbReference type="InterPro" id="IPR010499">
    <property type="entry name" value="AraC_E-bd"/>
</dbReference>
<sequence length="165" mass="19079">MEYRIVEREPVTLLARVEQFPSEAITDPEKVSYTIPDFWKKSMESGVMQVLEKHAATSDIYGACTPISQEKGTFEFEIGVNHDGGEVPDGYQLWRLSSSKWVVFKCIGTTPSSVSETWDMINREFEEQTGYKLLEETEYEFYPEEKEANVFCELWVPLKNSQIKL</sequence>
<dbReference type="STRING" id="426701.SAMN04488098_100472"/>
<proteinExistence type="predicted"/>
<dbReference type="SUPFAM" id="SSF55136">
    <property type="entry name" value="Probable bacterial effector-binding domain"/>
    <property type="match status" value="1"/>
</dbReference>
<dbReference type="Pfam" id="PF14526">
    <property type="entry name" value="Cass2"/>
    <property type="match status" value="1"/>
</dbReference>
<dbReference type="InterPro" id="IPR053182">
    <property type="entry name" value="YobU-like_regulator"/>
</dbReference>
<evidence type="ECO:0000313" key="3">
    <source>
        <dbReference type="Proteomes" id="UP000199433"/>
    </source>
</evidence>
<dbReference type="GO" id="GO:0003677">
    <property type="term" value="F:DNA binding"/>
    <property type="evidence" value="ECO:0007669"/>
    <property type="project" value="UniProtKB-KW"/>
</dbReference>
<accession>A0A1G8WN78</accession>
<name>A0A1G8WN78_9LACT</name>
<keyword evidence="2" id="KW-0238">DNA-binding</keyword>
<protein>
    <submittedName>
        <fullName evidence="2">Predicted transcriptional regulator YdeE, contains AraC-type DNA-binding domain</fullName>
    </submittedName>
</protein>
<dbReference type="RefSeq" id="WP_091264883.1">
    <property type="nucleotide sequence ID" value="NZ_FNFK01000004.1"/>
</dbReference>
<keyword evidence="3" id="KW-1185">Reference proteome</keyword>
<organism evidence="2 3">
    <name type="scientific">Alkalibacterium thalassium</name>
    <dbReference type="NCBI Taxonomy" id="426701"/>
    <lineage>
        <taxon>Bacteria</taxon>
        <taxon>Bacillati</taxon>
        <taxon>Bacillota</taxon>
        <taxon>Bacilli</taxon>
        <taxon>Lactobacillales</taxon>
        <taxon>Carnobacteriaceae</taxon>
        <taxon>Alkalibacterium</taxon>
    </lineage>
</organism>
<evidence type="ECO:0000259" key="1">
    <source>
        <dbReference type="SMART" id="SM00871"/>
    </source>
</evidence>
<evidence type="ECO:0000313" key="2">
    <source>
        <dbReference type="EMBL" id="SDJ79812.1"/>
    </source>
</evidence>
<dbReference type="Proteomes" id="UP000199433">
    <property type="component" value="Unassembled WGS sequence"/>
</dbReference>
<dbReference type="AlphaFoldDB" id="A0A1G8WN78"/>
<dbReference type="InterPro" id="IPR029441">
    <property type="entry name" value="Cass2"/>
</dbReference>
<dbReference type="SMART" id="SM00871">
    <property type="entry name" value="AraC_E_bind"/>
    <property type="match status" value="1"/>
</dbReference>
<feature type="domain" description="AraC effector-binding" evidence="1">
    <location>
        <begin position="1"/>
        <end position="159"/>
    </location>
</feature>
<dbReference type="PANTHER" id="PTHR36444:SF3">
    <property type="entry name" value="TRANSCRIPTIONAL ACTIVATOR, PUTATIVE-RELATED"/>
    <property type="match status" value="1"/>
</dbReference>
<dbReference type="PANTHER" id="PTHR36444">
    <property type="entry name" value="TRANSCRIPTIONAL REGULATOR PROTEIN YOBU-RELATED"/>
    <property type="match status" value="1"/>
</dbReference>
<dbReference type="Gene3D" id="3.20.80.10">
    <property type="entry name" value="Regulatory factor, effector binding domain"/>
    <property type="match status" value="1"/>
</dbReference>
<dbReference type="EMBL" id="FNFK01000004">
    <property type="protein sequence ID" value="SDJ79812.1"/>
    <property type="molecule type" value="Genomic_DNA"/>
</dbReference>
<reference evidence="3" key="1">
    <citation type="submission" date="2016-10" db="EMBL/GenBank/DDBJ databases">
        <authorList>
            <person name="Varghese N."/>
            <person name="Submissions S."/>
        </authorList>
    </citation>
    <scope>NUCLEOTIDE SEQUENCE [LARGE SCALE GENOMIC DNA]</scope>
    <source>
        <strain evidence="3">DSM 19181</strain>
    </source>
</reference>